<accession>A0A8S9U3W0</accession>
<evidence type="ECO:0000256" key="1">
    <source>
        <dbReference type="SAM" id="MobiDB-lite"/>
    </source>
</evidence>
<sequence>MDLKIADTEARILNYFVLFDKIVEDHGLTGILGSGRDDESTYTERMKLRCEMLLKHLAPEMLRLEMERLVIAKPVLKKDNIALYEALVERARQQQHYHMLAQELRMVDKTRGHAKTSIIGKRAISSKKPRDN</sequence>
<protein>
    <submittedName>
        <fullName evidence="2">Uncharacterized protein</fullName>
    </submittedName>
</protein>
<name>A0A8S9U3W0_PHYIN</name>
<dbReference type="EMBL" id="JAACNO010002171">
    <property type="protein sequence ID" value="KAF4135280.1"/>
    <property type="molecule type" value="Genomic_DNA"/>
</dbReference>
<dbReference type="Proteomes" id="UP000704712">
    <property type="component" value="Unassembled WGS sequence"/>
</dbReference>
<dbReference type="AlphaFoldDB" id="A0A8S9U3W0"/>
<organism evidence="2 3">
    <name type="scientific">Phytophthora infestans</name>
    <name type="common">Potato late blight agent</name>
    <name type="synonym">Botrytis infestans</name>
    <dbReference type="NCBI Taxonomy" id="4787"/>
    <lineage>
        <taxon>Eukaryota</taxon>
        <taxon>Sar</taxon>
        <taxon>Stramenopiles</taxon>
        <taxon>Oomycota</taxon>
        <taxon>Peronosporomycetes</taxon>
        <taxon>Peronosporales</taxon>
        <taxon>Peronosporaceae</taxon>
        <taxon>Phytophthora</taxon>
    </lineage>
</organism>
<reference evidence="2" key="1">
    <citation type="submission" date="2020-03" db="EMBL/GenBank/DDBJ databases">
        <title>Hybrid Assembly of Korean Phytophthora infestans isolates.</title>
        <authorList>
            <person name="Prokchorchik M."/>
            <person name="Lee Y."/>
            <person name="Seo J."/>
            <person name="Cho J.-H."/>
            <person name="Park Y.-E."/>
            <person name="Jang D.-C."/>
            <person name="Im J.-S."/>
            <person name="Choi J.-G."/>
            <person name="Park H.-J."/>
            <person name="Lee G.-B."/>
            <person name="Lee Y.-G."/>
            <person name="Hong S.-Y."/>
            <person name="Cho K."/>
            <person name="Sohn K.H."/>
        </authorList>
    </citation>
    <scope>NUCLEOTIDE SEQUENCE</scope>
    <source>
        <strain evidence="2">KR_2_A2</strain>
    </source>
</reference>
<proteinExistence type="predicted"/>
<feature type="region of interest" description="Disordered" evidence="1">
    <location>
        <begin position="113"/>
        <end position="132"/>
    </location>
</feature>
<gene>
    <name evidence="2" type="ORF">GN958_ATG15523</name>
</gene>
<evidence type="ECO:0000313" key="3">
    <source>
        <dbReference type="Proteomes" id="UP000704712"/>
    </source>
</evidence>
<comment type="caution">
    <text evidence="2">The sequence shown here is derived from an EMBL/GenBank/DDBJ whole genome shotgun (WGS) entry which is preliminary data.</text>
</comment>
<evidence type="ECO:0000313" key="2">
    <source>
        <dbReference type="EMBL" id="KAF4135280.1"/>
    </source>
</evidence>